<dbReference type="PANTHER" id="PTHR42920">
    <property type="entry name" value="OS03G0707200 PROTEIN-RELATED"/>
    <property type="match status" value="1"/>
</dbReference>
<feature type="transmembrane region" description="Helical" evidence="6">
    <location>
        <begin position="64"/>
        <end position="83"/>
    </location>
</feature>
<feature type="domain" description="EamA" evidence="7">
    <location>
        <begin position="6"/>
        <end position="135"/>
    </location>
</feature>
<feature type="transmembrane region" description="Helical" evidence="6">
    <location>
        <begin position="271"/>
        <end position="296"/>
    </location>
</feature>
<feature type="domain" description="EamA" evidence="7">
    <location>
        <begin position="144"/>
        <end position="286"/>
    </location>
</feature>
<proteinExistence type="predicted"/>
<feature type="transmembrane region" description="Helical" evidence="6">
    <location>
        <begin position="214"/>
        <end position="234"/>
    </location>
</feature>
<accession>A0A9W5AKA9</accession>
<dbReference type="EMBL" id="FAVB01000002">
    <property type="protein sequence ID" value="CUU78625.1"/>
    <property type="molecule type" value="Genomic_DNA"/>
</dbReference>
<dbReference type="InterPro" id="IPR051258">
    <property type="entry name" value="Diverse_Substrate_Transporter"/>
</dbReference>
<evidence type="ECO:0000313" key="9">
    <source>
        <dbReference type="EMBL" id="CUU78625.1"/>
    </source>
</evidence>
<feature type="transmembrane region" description="Helical" evidence="6">
    <location>
        <begin position="38"/>
        <end position="57"/>
    </location>
</feature>
<evidence type="ECO:0000313" key="8">
    <source>
        <dbReference type="EMBL" id="CUU70371.1"/>
    </source>
</evidence>
<organism evidence="9 10">
    <name type="scientific">Campylobacter hyointestinalis subsp. hyointestinalis</name>
    <dbReference type="NCBI Taxonomy" id="91352"/>
    <lineage>
        <taxon>Bacteria</taxon>
        <taxon>Pseudomonadati</taxon>
        <taxon>Campylobacterota</taxon>
        <taxon>Epsilonproteobacteria</taxon>
        <taxon>Campylobacterales</taxon>
        <taxon>Campylobacteraceae</taxon>
        <taxon>Campylobacter</taxon>
    </lineage>
</organism>
<evidence type="ECO:0000256" key="6">
    <source>
        <dbReference type="SAM" id="Phobius"/>
    </source>
</evidence>
<reference evidence="10 11" key="1">
    <citation type="submission" date="2015-11" db="EMBL/GenBank/DDBJ databases">
        <authorList>
            <consortium name="Pathogen Informatics"/>
        </authorList>
    </citation>
    <scope>NUCLEOTIDE SEQUENCE [LARGE SCALE GENOMIC DNA]</scope>
    <source>
        <strain evidence="9 10">006A-0059</strain>
        <strain evidence="8 11">006A-0191</strain>
    </source>
</reference>
<feature type="transmembrane region" description="Helical" evidence="6">
    <location>
        <begin position="89"/>
        <end position="112"/>
    </location>
</feature>
<sequence>MRKNVIAELLLVFVALSWGSTFLPVAEAIKSVNVFSFLFWRFLLATILMFILTIKLAKFDKKSMLYGSLLGFFLFCGFAFQTYALKFAYTSTVAFITGLSVVLVPFLMLIFFKDRVNKFAFGGAIIAVFGLYFLSGSGGISPGPGEILAIICAFAYALHIAFTGVLIPKCNIFALVCFQFLTVGVLSFFGAVFFESGTYEFSIIGGLEANLSAKFIVAVLVCALFATVFAFFIQSWAQIYTTPTKTALIFTLEPVSAGIIGYFFANEILSALQLIGAMMILFGVLFSEIGSNLISLKDSFLKLSK</sequence>
<dbReference type="Proteomes" id="UP000052257">
    <property type="component" value="Unassembled WGS sequence"/>
</dbReference>
<dbReference type="AlphaFoldDB" id="A0A0S4RZ51"/>
<keyword evidence="5 6" id="KW-0472">Membrane</keyword>
<comment type="caution">
    <text evidence="9">The sequence shown here is derived from an EMBL/GenBank/DDBJ whole genome shotgun (WGS) entry which is preliminary data.</text>
</comment>
<dbReference type="InterPro" id="IPR000620">
    <property type="entry name" value="EamA_dom"/>
</dbReference>
<feature type="transmembrane region" description="Helical" evidence="6">
    <location>
        <begin position="119"/>
        <end position="135"/>
    </location>
</feature>
<dbReference type="GO" id="GO:0005886">
    <property type="term" value="C:plasma membrane"/>
    <property type="evidence" value="ECO:0007669"/>
    <property type="project" value="UniProtKB-SubCell"/>
</dbReference>
<evidence type="ECO:0000313" key="11">
    <source>
        <dbReference type="Proteomes" id="UP000052257"/>
    </source>
</evidence>
<evidence type="ECO:0000256" key="1">
    <source>
        <dbReference type="ARBA" id="ARBA00004651"/>
    </source>
</evidence>
<dbReference type="EMBL" id="FAUW01000001">
    <property type="protein sequence ID" value="CUU70371.1"/>
    <property type="molecule type" value="Genomic_DNA"/>
</dbReference>
<dbReference type="RefSeq" id="WP_059426393.1">
    <property type="nucleotide sequence ID" value="NZ_CP040464.1"/>
</dbReference>
<protein>
    <submittedName>
        <fullName evidence="9">Permeases of the drug/metabolite transporter</fullName>
    </submittedName>
</protein>
<gene>
    <name evidence="9" type="ORF">ERS686654_00988</name>
    <name evidence="8" type="ORF">ERS739220_00239</name>
</gene>
<dbReference type="Proteomes" id="UP000052237">
    <property type="component" value="Unassembled WGS sequence"/>
</dbReference>
<evidence type="ECO:0000256" key="3">
    <source>
        <dbReference type="ARBA" id="ARBA00022692"/>
    </source>
</evidence>
<evidence type="ECO:0000313" key="10">
    <source>
        <dbReference type="Proteomes" id="UP000052237"/>
    </source>
</evidence>
<feature type="transmembrane region" description="Helical" evidence="6">
    <location>
        <begin position="246"/>
        <end position="265"/>
    </location>
</feature>
<accession>A0A0S4RZ51</accession>
<evidence type="ECO:0000259" key="7">
    <source>
        <dbReference type="Pfam" id="PF00892"/>
    </source>
</evidence>
<feature type="transmembrane region" description="Helical" evidence="6">
    <location>
        <begin position="147"/>
        <end position="167"/>
    </location>
</feature>
<dbReference type="Pfam" id="PF00892">
    <property type="entry name" value="EamA"/>
    <property type="match status" value="2"/>
</dbReference>
<comment type="subcellular location">
    <subcellularLocation>
        <location evidence="1">Cell membrane</location>
        <topology evidence="1">Multi-pass membrane protein</topology>
    </subcellularLocation>
</comment>
<keyword evidence="4 6" id="KW-1133">Transmembrane helix</keyword>
<dbReference type="PANTHER" id="PTHR42920:SF5">
    <property type="entry name" value="EAMA DOMAIN-CONTAINING PROTEIN"/>
    <property type="match status" value="1"/>
</dbReference>
<evidence type="ECO:0000256" key="4">
    <source>
        <dbReference type="ARBA" id="ARBA00022989"/>
    </source>
</evidence>
<keyword evidence="3 6" id="KW-0812">Transmembrane</keyword>
<keyword evidence="10" id="KW-1185">Reference proteome</keyword>
<feature type="transmembrane region" description="Helical" evidence="6">
    <location>
        <begin position="172"/>
        <end position="194"/>
    </location>
</feature>
<dbReference type="SUPFAM" id="SSF103481">
    <property type="entry name" value="Multidrug resistance efflux transporter EmrE"/>
    <property type="match status" value="2"/>
</dbReference>
<dbReference type="InterPro" id="IPR037185">
    <property type="entry name" value="EmrE-like"/>
</dbReference>
<keyword evidence="2" id="KW-1003">Cell membrane</keyword>
<evidence type="ECO:0000256" key="2">
    <source>
        <dbReference type="ARBA" id="ARBA00022475"/>
    </source>
</evidence>
<name>A0A0S4RZ51_CAMHY</name>
<evidence type="ECO:0000256" key="5">
    <source>
        <dbReference type="ARBA" id="ARBA00023136"/>
    </source>
</evidence>